<accession>A0A940PCH3</accession>
<proteinExistence type="predicted"/>
<organism evidence="1 2">
    <name type="scientific">Vagococcus allomyrinae</name>
    <dbReference type="NCBI Taxonomy" id="2794353"/>
    <lineage>
        <taxon>Bacteria</taxon>
        <taxon>Bacillati</taxon>
        <taxon>Bacillota</taxon>
        <taxon>Bacilli</taxon>
        <taxon>Lactobacillales</taxon>
        <taxon>Enterococcaceae</taxon>
        <taxon>Vagococcus</taxon>
    </lineage>
</organism>
<dbReference type="AlphaFoldDB" id="A0A940PCH3"/>
<keyword evidence="2" id="KW-1185">Reference proteome</keyword>
<dbReference type="EMBL" id="JAEEGA010000010">
    <property type="protein sequence ID" value="MBP1042429.1"/>
    <property type="molecule type" value="Genomic_DNA"/>
</dbReference>
<dbReference type="Proteomes" id="UP000674938">
    <property type="component" value="Unassembled WGS sequence"/>
</dbReference>
<evidence type="ECO:0000313" key="1">
    <source>
        <dbReference type="EMBL" id="MBP1042429.1"/>
    </source>
</evidence>
<evidence type="ECO:0000313" key="2">
    <source>
        <dbReference type="Proteomes" id="UP000674938"/>
    </source>
</evidence>
<dbReference type="RefSeq" id="WP_209529602.1">
    <property type="nucleotide sequence ID" value="NZ_JAEEGA010000010.1"/>
</dbReference>
<comment type="caution">
    <text evidence="1">The sequence shown here is derived from an EMBL/GenBank/DDBJ whole genome shotgun (WGS) entry which is preliminary data.</text>
</comment>
<reference evidence="1" key="1">
    <citation type="submission" date="2020-12" db="EMBL/GenBank/DDBJ databases">
        <title>Vagococcus allomyrinae sp. nov. and Enterococcus lavae sp. nov., isolated from the larvae of Allomyrina dichotoma.</title>
        <authorList>
            <person name="Lee S.D."/>
        </authorList>
    </citation>
    <scope>NUCLEOTIDE SEQUENCE</scope>
    <source>
        <strain evidence="1">BWB3-3</strain>
    </source>
</reference>
<protein>
    <submittedName>
        <fullName evidence="1">Uncharacterized protein</fullName>
    </submittedName>
</protein>
<sequence>MNVKFSLKEEVELKKYLILSNESNKDQLLQVKNKGQVIKVVFLKKNSQKKLVLEDQLISSKDIQVEEIA</sequence>
<gene>
    <name evidence="1" type="ORF">I6N95_15525</name>
</gene>
<name>A0A940PCH3_9ENTE</name>